<dbReference type="RefSeq" id="XP_024321085.1">
    <property type="nucleotide sequence ID" value="XM_024471309.1"/>
</dbReference>
<sequence>MPEAQQVSQAFPLEGWSLESISREDIIRALDDAPKIYSKAYTQIARISSSVVVKYGSEVHLWEARTMTYVAKMPRVRLPKVFDAWETKAAPLQEESTTTYIVMEYVQGDLVSDVWPGLSSERRLSIHQQVYEMIRELQRTRLAMPGPIGGGVSNGTYFTDYGAGPFLSREELEEWFNERLLVCQEFGLVKATQPSFTGQFQELVICHFDLHAQNMILDGQGNVWLIDWAYSGAYPSYFEKAALSRNVDPAFAQGLLRLMDDGQFKEEIQQLEDIGFALSTGAFCKPSGKLRS</sequence>
<proteinExistence type="predicted"/>
<dbReference type="EMBL" id="KV441407">
    <property type="protein sequence ID" value="OAF55786.2"/>
    <property type="molecule type" value="Genomic_DNA"/>
</dbReference>
<evidence type="ECO:0000259" key="1">
    <source>
        <dbReference type="Pfam" id="PF01636"/>
    </source>
</evidence>
<dbReference type="AlphaFoldDB" id="A0A177A0T4"/>
<name>A0A177A0T4_9PEZI</name>
<feature type="domain" description="Aminoglycoside phosphotransferase" evidence="1">
    <location>
        <begin position="63"/>
        <end position="256"/>
    </location>
</feature>
<evidence type="ECO:0000313" key="2">
    <source>
        <dbReference type="EMBL" id="OAF55786.2"/>
    </source>
</evidence>
<organism evidence="2">
    <name type="scientific">Pseudogymnoascus destructans</name>
    <dbReference type="NCBI Taxonomy" id="655981"/>
    <lineage>
        <taxon>Eukaryota</taxon>
        <taxon>Fungi</taxon>
        <taxon>Dikarya</taxon>
        <taxon>Ascomycota</taxon>
        <taxon>Pezizomycotina</taxon>
        <taxon>Leotiomycetes</taxon>
        <taxon>Thelebolales</taxon>
        <taxon>Thelebolaceae</taxon>
        <taxon>Pseudogymnoascus</taxon>
    </lineage>
</organism>
<reference evidence="2" key="1">
    <citation type="submission" date="2016-03" db="EMBL/GenBank/DDBJ databases">
        <title>Updated assembly of Pseudogymnoascus destructans, the fungus causing white-nose syndrome of bats.</title>
        <authorList>
            <person name="Palmer J.M."/>
            <person name="Drees K.P."/>
            <person name="Foster J.T."/>
            <person name="Lindner D.L."/>
        </authorList>
    </citation>
    <scope>NUCLEOTIDE SEQUENCE [LARGE SCALE GENOMIC DNA]</scope>
    <source>
        <strain evidence="2">20631-21</strain>
    </source>
</reference>
<dbReference type="OrthoDB" id="3437439at2759"/>
<dbReference type="PANTHER" id="PTHR21310">
    <property type="entry name" value="AMINOGLYCOSIDE PHOSPHOTRANSFERASE-RELATED-RELATED"/>
    <property type="match status" value="1"/>
</dbReference>
<dbReference type="InterPro" id="IPR002575">
    <property type="entry name" value="Aminoglycoside_PTrfase"/>
</dbReference>
<dbReference type="Pfam" id="PF01636">
    <property type="entry name" value="APH"/>
    <property type="match status" value="1"/>
</dbReference>
<dbReference type="GeneID" id="36290787"/>
<dbReference type="Proteomes" id="UP000077154">
    <property type="component" value="Unassembled WGS sequence"/>
</dbReference>
<dbReference type="InterPro" id="IPR051678">
    <property type="entry name" value="AGP_Transferase"/>
</dbReference>
<dbReference type="SUPFAM" id="SSF56112">
    <property type="entry name" value="Protein kinase-like (PK-like)"/>
    <property type="match status" value="1"/>
</dbReference>
<gene>
    <name evidence="2" type="ORF">VC83_07743</name>
</gene>
<dbReference type="VEuPathDB" id="FungiDB:GMDG_07796"/>
<dbReference type="CDD" id="cd05120">
    <property type="entry name" value="APH_ChoK_like"/>
    <property type="match status" value="1"/>
</dbReference>
<dbReference type="InterPro" id="IPR011009">
    <property type="entry name" value="Kinase-like_dom_sf"/>
</dbReference>
<dbReference type="Gene3D" id="3.90.1200.10">
    <property type="match status" value="1"/>
</dbReference>
<dbReference type="PANTHER" id="PTHR21310:SF39">
    <property type="entry name" value="AMINOGLYCOSIDE PHOSPHOTRANSFERASE DOMAIN-CONTAINING PROTEIN"/>
    <property type="match status" value="1"/>
</dbReference>
<protein>
    <recommendedName>
        <fullName evidence="1">Aminoglycoside phosphotransferase domain-containing protein</fullName>
    </recommendedName>
</protein>
<accession>A0A177A0T4</accession>